<dbReference type="Proteomes" id="UP001341281">
    <property type="component" value="Chromosome 07"/>
</dbReference>
<evidence type="ECO:0000313" key="1">
    <source>
        <dbReference type="EMBL" id="WVZ84482.1"/>
    </source>
</evidence>
<reference evidence="1 2" key="1">
    <citation type="submission" date="2024-02" db="EMBL/GenBank/DDBJ databases">
        <title>High-quality chromosome-scale genome assembly of Pensacola bahiagrass (Paspalum notatum Flugge var. saurae).</title>
        <authorList>
            <person name="Vega J.M."/>
            <person name="Podio M."/>
            <person name="Orjuela J."/>
            <person name="Siena L.A."/>
            <person name="Pessino S.C."/>
            <person name="Combes M.C."/>
            <person name="Mariac C."/>
            <person name="Albertini E."/>
            <person name="Pupilli F."/>
            <person name="Ortiz J.P.A."/>
            <person name="Leblanc O."/>
        </authorList>
    </citation>
    <scope>NUCLEOTIDE SEQUENCE [LARGE SCALE GENOMIC DNA]</scope>
    <source>
        <strain evidence="1">R1</strain>
        <tissue evidence="1">Leaf</tissue>
    </source>
</reference>
<protein>
    <submittedName>
        <fullName evidence="1">Uncharacterized protein</fullName>
    </submittedName>
</protein>
<proteinExistence type="predicted"/>
<evidence type="ECO:0000313" key="2">
    <source>
        <dbReference type="Proteomes" id="UP001341281"/>
    </source>
</evidence>
<dbReference type="EMBL" id="CP144751">
    <property type="protein sequence ID" value="WVZ84482.1"/>
    <property type="molecule type" value="Genomic_DNA"/>
</dbReference>
<keyword evidence="2" id="KW-1185">Reference proteome</keyword>
<name>A0AAQ3U7H8_PASNO</name>
<accession>A0AAQ3U7H8</accession>
<gene>
    <name evidence="1" type="ORF">U9M48_031512</name>
</gene>
<dbReference type="AlphaFoldDB" id="A0AAQ3U7H8"/>
<sequence length="117" mass="13514">MRELPDLGEKSYADKRRRDLTFEVNDFVYTESVTDEGHSRIQHQGKVSSRVYWTIQGYGRRDTHGGPRCTGRPNIHEHPVKILDTAKRVTGNKRIKMCECGGSITRSERLLGKEKKR</sequence>
<organism evidence="1 2">
    <name type="scientific">Paspalum notatum var. saurae</name>
    <dbReference type="NCBI Taxonomy" id="547442"/>
    <lineage>
        <taxon>Eukaryota</taxon>
        <taxon>Viridiplantae</taxon>
        <taxon>Streptophyta</taxon>
        <taxon>Embryophyta</taxon>
        <taxon>Tracheophyta</taxon>
        <taxon>Spermatophyta</taxon>
        <taxon>Magnoliopsida</taxon>
        <taxon>Liliopsida</taxon>
        <taxon>Poales</taxon>
        <taxon>Poaceae</taxon>
        <taxon>PACMAD clade</taxon>
        <taxon>Panicoideae</taxon>
        <taxon>Andropogonodae</taxon>
        <taxon>Paspaleae</taxon>
        <taxon>Paspalinae</taxon>
        <taxon>Paspalum</taxon>
    </lineage>
</organism>